<comment type="caution">
    <text evidence="3">The sequence shown here is derived from an EMBL/GenBank/DDBJ whole genome shotgun (WGS) entry which is preliminary data.</text>
</comment>
<organism evidence="3 4">
    <name type="scientific">Danionella cerebrum</name>
    <dbReference type="NCBI Taxonomy" id="2873325"/>
    <lineage>
        <taxon>Eukaryota</taxon>
        <taxon>Metazoa</taxon>
        <taxon>Chordata</taxon>
        <taxon>Craniata</taxon>
        <taxon>Vertebrata</taxon>
        <taxon>Euteleostomi</taxon>
        <taxon>Actinopterygii</taxon>
        <taxon>Neopterygii</taxon>
        <taxon>Teleostei</taxon>
        <taxon>Ostariophysi</taxon>
        <taxon>Cypriniformes</taxon>
        <taxon>Danionidae</taxon>
        <taxon>Danioninae</taxon>
        <taxon>Danionella</taxon>
    </lineage>
</organism>
<feature type="signal peptide" evidence="1">
    <location>
        <begin position="1"/>
        <end position="19"/>
    </location>
</feature>
<evidence type="ECO:0000313" key="4">
    <source>
        <dbReference type="Proteomes" id="UP000316079"/>
    </source>
</evidence>
<name>A0A553N0C7_9TELE</name>
<reference evidence="3 4" key="1">
    <citation type="journal article" date="2019" name="Sci. Data">
        <title>Hybrid genome assembly and annotation of Danionella translucida.</title>
        <authorList>
            <person name="Kadobianskyi M."/>
            <person name="Schulze L."/>
            <person name="Schuelke M."/>
            <person name="Judkewitz B."/>
        </authorList>
    </citation>
    <scope>NUCLEOTIDE SEQUENCE [LARGE SCALE GENOMIC DNA]</scope>
    <source>
        <strain evidence="3 4">Bolton</strain>
    </source>
</reference>
<dbReference type="Proteomes" id="UP000316079">
    <property type="component" value="Unassembled WGS sequence"/>
</dbReference>
<dbReference type="OrthoDB" id="8959286at2759"/>
<evidence type="ECO:0000256" key="1">
    <source>
        <dbReference type="SAM" id="SignalP"/>
    </source>
</evidence>
<protein>
    <recommendedName>
        <fullName evidence="2">Prolyl 4-hydroxylase N-terminal domain-containing protein</fullName>
    </recommendedName>
</protein>
<dbReference type="GO" id="GO:0005783">
    <property type="term" value="C:endoplasmic reticulum"/>
    <property type="evidence" value="ECO:0007669"/>
    <property type="project" value="InterPro"/>
</dbReference>
<proteinExistence type="predicted"/>
<dbReference type="AlphaFoldDB" id="A0A553N0C7"/>
<dbReference type="Gene3D" id="6.10.140.1460">
    <property type="match status" value="1"/>
</dbReference>
<keyword evidence="1" id="KW-0732">Signal</keyword>
<evidence type="ECO:0000313" key="3">
    <source>
        <dbReference type="EMBL" id="TRY58887.1"/>
    </source>
</evidence>
<dbReference type="EMBL" id="SRMA01027160">
    <property type="protein sequence ID" value="TRY58887.1"/>
    <property type="molecule type" value="Genomic_DNA"/>
</dbReference>
<gene>
    <name evidence="3" type="ORF">DNTS_003098</name>
</gene>
<dbReference type="InterPro" id="IPR013547">
    <property type="entry name" value="P4H_N"/>
</dbReference>
<dbReference type="InterPro" id="IPR011990">
    <property type="entry name" value="TPR-like_helical_dom_sf"/>
</dbReference>
<dbReference type="PROSITE" id="PS51257">
    <property type="entry name" value="PROKAR_LIPOPROTEIN"/>
    <property type="match status" value="1"/>
</dbReference>
<sequence>MELKWMYLLLLAVWTSCFAIEEFYSSTEHMTQLLSVRKEFSRSLRRYLEALDNRMNFLRGTLNALEEGFEDTPKDPESLLSHPLAAFKLVSRLSRARDITLNLLEEQHAEESKENLHTAAQGLPREDDVQGVVMALIRLQEIYRLDPWNFSLLSEKSHNLTLDPNESFQIAAISALHHRLHYALLWMEDTLRRLDEGQDASITKDEVLYQRASINSQLAITRFLPGLETFSKDLYSGLYQILTESTKTWDMTSPLLNHVASLHPMEKTYRDLCSGTGAGKVMLSHDSTNDLK</sequence>
<dbReference type="STRING" id="623744.A0A553N0C7"/>
<keyword evidence="4" id="KW-1185">Reference proteome</keyword>
<dbReference type="Pfam" id="PF08336">
    <property type="entry name" value="P4Ha_N"/>
    <property type="match status" value="1"/>
</dbReference>
<evidence type="ECO:0000259" key="2">
    <source>
        <dbReference type="Pfam" id="PF08336"/>
    </source>
</evidence>
<feature type="domain" description="Prolyl 4-hydroxylase N-terminal" evidence="2">
    <location>
        <begin position="26"/>
        <end position="150"/>
    </location>
</feature>
<dbReference type="Gene3D" id="1.25.40.10">
    <property type="entry name" value="Tetratricopeptide repeat domain"/>
    <property type="match status" value="1"/>
</dbReference>
<feature type="chain" id="PRO_5021707851" description="Prolyl 4-hydroxylase N-terminal domain-containing protein" evidence="1">
    <location>
        <begin position="20"/>
        <end position="292"/>
    </location>
</feature>
<dbReference type="GO" id="GO:0004656">
    <property type="term" value="F:procollagen-proline 4-dioxygenase activity"/>
    <property type="evidence" value="ECO:0007669"/>
    <property type="project" value="InterPro"/>
</dbReference>
<accession>A0A553N0C7</accession>